<dbReference type="Proteomes" id="UP000762676">
    <property type="component" value="Unassembled WGS sequence"/>
</dbReference>
<dbReference type="EMBL" id="BMAT01008049">
    <property type="protein sequence ID" value="GFR76947.1"/>
    <property type="molecule type" value="Genomic_DNA"/>
</dbReference>
<evidence type="ECO:0000259" key="2">
    <source>
        <dbReference type="Pfam" id="PF12733"/>
    </source>
</evidence>
<dbReference type="Pfam" id="PF24536">
    <property type="entry name" value="NXPE4_C"/>
    <property type="match status" value="1"/>
</dbReference>
<organism evidence="4 5">
    <name type="scientific">Elysia marginata</name>
    <dbReference type="NCBI Taxonomy" id="1093978"/>
    <lineage>
        <taxon>Eukaryota</taxon>
        <taxon>Metazoa</taxon>
        <taxon>Spiralia</taxon>
        <taxon>Lophotrochozoa</taxon>
        <taxon>Mollusca</taxon>
        <taxon>Gastropoda</taxon>
        <taxon>Heterobranchia</taxon>
        <taxon>Euthyneura</taxon>
        <taxon>Panpulmonata</taxon>
        <taxon>Sacoglossa</taxon>
        <taxon>Placobranchoidea</taxon>
        <taxon>Plakobranchidae</taxon>
        <taxon>Elysia</taxon>
    </lineage>
</organism>
<evidence type="ECO:0000259" key="3">
    <source>
        <dbReference type="Pfam" id="PF24536"/>
    </source>
</evidence>
<sequence length="441" mass="48411">ALPCDYQVGLSSLSEYLQEKNILEDMAPVLLARDTTATSVSQALLSLGFHMKLSCCDLKFSDVSKVAELKSIVTRPYLQLWPEFSILNTQYEMWADYNTTLVNLEVFPAHCQARAKLAEVDDGNRSGSGNLSLGLGENVVHIKLENGTGQPVTLATYTLVIYRQARFAAHQVSPERAGGQLSVCALTQDCALRYIPEEPCGLKSWNDTTSSGGETTGGQWTWDQFLVFHSQLPFCHSGYADAARWLVPCSTCSDVSSCVWNDAVWHQDSCREARLSQGELQHCLTGRQVLFIGDSTNRGILNYISKRVNGSLLEWDKTHTMRVYSDLNNGRTVFGFAYYPQFWLDPGSRPFFDVAFSRLRHRGWSDGDGSGSGRSSLADQSSPGGAADNTGQVSADQPSVLSKLSPDSASGQVPTPQVQYSVHGEINAAYSEMVINRICQG</sequence>
<evidence type="ECO:0000313" key="5">
    <source>
        <dbReference type="Proteomes" id="UP000762676"/>
    </source>
</evidence>
<evidence type="ECO:0000313" key="4">
    <source>
        <dbReference type="EMBL" id="GFR76947.1"/>
    </source>
</evidence>
<name>A0AAV4FUC4_9GAST</name>
<feature type="domain" description="Cadherin-like beta-sandwich-like" evidence="2">
    <location>
        <begin position="71"/>
        <end position="164"/>
    </location>
</feature>
<dbReference type="InterPro" id="IPR025883">
    <property type="entry name" value="Cadherin-like_domain"/>
</dbReference>
<dbReference type="PANTHER" id="PTHR14776">
    <property type="entry name" value="CADHERIN-LIKE AND PC-ESTERASE DOMAIN-CONTAINING PROTEIN 1"/>
    <property type="match status" value="1"/>
</dbReference>
<gene>
    <name evidence="4" type="ORF">ElyMa_003956100</name>
</gene>
<dbReference type="InterPro" id="IPR057106">
    <property type="entry name" value="NXPE4_C"/>
</dbReference>
<keyword evidence="5" id="KW-1185">Reference proteome</keyword>
<dbReference type="AlphaFoldDB" id="A0AAV4FUC4"/>
<protein>
    <submittedName>
        <fullName evidence="4">Cadherin-like and PC-esterase domain-containing 1</fullName>
    </submittedName>
</protein>
<feature type="domain" description="NXPE C-terminal" evidence="3">
    <location>
        <begin position="265"/>
        <end position="314"/>
    </location>
</feature>
<dbReference type="PANTHER" id="PTHR14776:SF1">
    <property type="entry name" value="CADHERIN-LIKE AND PC-ESTERASE DOMAIN-CONTAINING PROTEIN 1"/>
    <property type="match status" value="1"/>
</dbReference>
<comment type="caution">
    <text evidence="4">The sequence shown here is derived from an EMBL/GenBank/DDBJ whole genome shotgun (WGS) entry which is preliminary data.</text>
</comment>
<evidence type="ECO:0000256" key="1">
    <source>
        <dbReference type="SAM" id="MobiDB-lite"/>
    </source>
</evidence>
<proteinExistence type="predicted"/>
<accession>A0AAV4FUC4</accession>
<reference evidence="4 5" key="1">
    <citation type="journal article" date="2021" name="Elife">
        <title>Chloroplast acquisition without the gene transfer in kleptoplastic sea slugs, Plakobranchus ocellatus.</title>
        <authorList>
            <person name="Maeda T."/>
            <person name="Takahashi S."/>
            <person name="Yoshida T."/>
            <person name="Shimamura S."/>
            <person name="Takaki Y."/>
            <person name="Nagai Y."/>
            <person name="Toyoda A."/>
            <person name="Suzuki Y."/>
            <person name="Arimoto A."/>
            <person name="Ishii H."/>
            <person name="Satoh N."/>
            <person name="Nishiyama T."/>
            <person name="Hasebe M."/>
            <person name="Maruyama T."/>
            <person name="Minagawa J."/>
            <person name="Obokata J."/>
            <person name="Shigenobu S."/>
        </authorList>
    </citation>
    <scope>NUCLEOTIDE SEQUENCE [LARGE SCALE GENOMIC DNA]</scope>
</reference>
<dbReference type="Pfam" id="PF12733">
    <property type="entry name" value="Cadherin-like"/>
    <property type="match status" value="1"/>
</dbReference>
<feature type="region of interest" description="Disordered" evidence="1">
    <location>
        <begin position="365"/>
        <end position="417"/>
    </location>
</feature>
<feature type="compositionally biased region" description="Polar residues" evidence="1">
    <location>
        <begin position="377"/>
        <end position="417"/>
    </location>
</feature>
<feature type="non-terminal residue" evidence="4">
    <location>
        <position position="1"/>
    </location>
</feature>